<dbReference type="EMBL" id="OA583223">
    <property type="protein sequence ID" value="CAD7206538.1"/>
    <property type="molecule type" value="Genomic_DNA"/>
</dbReference>
<sequence length="20" mass="2059">MCSGGAGIQDQVHGVCERVL</sequence>
<reference evidence="1" key="1">
    <citation type="submission" date="2020-11" db="EMBL/GenBank/DDBJ databases">
        <authorList>
            <person name="Tran Van P."/>
        </authorList>
    </citation>
    <scope>NUCLEOTIDE SEQUENCE</scope>
</reference>
<proteinExistence type="predicted"/>
<gene>
    <name evidence="1" type="ORF">TDIB3V08_LOCUS12687</name>
</gene>
<organism evidence="1">
    <name type="scientific">Timema douglasi</name>
    <name type="common">Walking stick</name>
    <dbReference type="NCBI Taxonomy" id="61478"/>
    <lineage>
        <taxon>Eukaryota</taxon>
        <taxon>Metazoa</taxon>
        <taxon>Ecdysozoa</taxon>
        <taxon>Arthropoda</taxon>
        <taxon>Hexapoda</taxon>
        <taxon>Insecta</taxon>
        <taxon>Pterygota</taxon>
        <taxon>Neoptera</taxon>
        <taxon>Polyneoptera</taxon>
        <taxon>Phasmatodea</taxon>
        <taxon>Timematodea</taxon>
        <taxon>Timematoidea</taxon>
        <taxon>Timematidae</taxon>
        <taxon>Timema</taxon>
    </lineage>
</organism>
<protein>
    <submittedName>
        <fullName evidence="1">Uncharacterized protein</fullName>
    </submittedName>
</protein>
<accession>A0A7R8ZEK3</accession>
<evidence type="ECO:0000313" key="1">
    <source>
        <dbReference type="EMBL" id="CAD7206538.1"/>
    </source>
</evidence>
<name>A0A7R8ZEK3_TIMDO</name>
<dbReference type="AlphaFoldDB" id="A0A7R8ZEK3"/>